<keyword evidence="2" id="KW-0472">Membrane</keyword>
<keyword evidence="2" id="KW-0812">Transmembrane</keyword>
<evidence type="ECO:0000313" key="5">
    <source>
        <dbReference type="Proteomes" id="UP000664218"/>
    </source>
</evidence>
<name>A0A939HEE5_9CLOT</name>
<feature type="region of interest" description="Disordered" evidence="1">
    <location>
        <begin position="347"/>
        <end position="368"/>
    </location>
</feature>
<feature type="domain" description="DUF7305" evidence="3">
    <location>
        <begin position="203"/>
        <end position="335"/>
    </location>
</feature>
<dbReference type="Proteomes" id="UP000664218">
    <property type="component" value="Unassembled WGS sequence"/>
</dbReference>
<evidence type="ECO:0000259" key="3">
    <source>
        <dbReference type="Pfam" id="PF23981"/>
    </source>
</evidence>
<evidence type="ECO:0000256" key="1">
    <source>
        <dbReference type="SAM" id="MobiDB-lite"/>
    </source>
</evidence>
<gene>
    <name evidence="4" type="ORF">J3A84_13410</name>
</gene>
<accession>A0A939HEE5</accession>
<comment type="caution">
    <text evidence="4">The sequence shown here is derived from an EMBL/GenBank/DDBJ whole genome shotgun (WGS) entry which is preliminary data.</text>
</comment>
<feature type="transmembrane region" description="Helical" evidence="2">
    <location>
        <begin position="12"/>
        <end position="34"/>
    </location>
</feature>
<dbReference type="Pfam" id="PF23981">
    <property type="entry name" value="DUF7305"/>
    <property type="match status" value="1"/>
</dbReference>
<protein>
    <recommendedName>
        <fullName evidence="3">DUF7305 domain-containing protein</fullName>
    </recommendedName>
</protein>
<keyword evidence="2" id="KW-1133">Transmembrane helix</keyword>
<evidence type="ECO:0000256" key="2">
    <source>
        <dbReference type="SAM" id="Phobius"/>
    </source>
</evidence>
<sequence length="368" mass="41280">MMKNSYYKQNGIILPVVLIFFSVLMLLGVTFLSVSGFQVQQSVSKTNRSQAYYIAKSSAESFAEYLIDQSKISSSEEWSELLEKITDKSSSIESIGNATVVLHVQLKSEDKLTVKADAEYMNEKKSAEVMLRLGNDVMIPSGKSVVIVDNPDSVELKPNADFDENLITYSVKDKYPDVIYQDEIYPMNIYPFENPFSKKKMSFTIEKDSYYDSISIDDKNSELIIDLKYGTRVIRVNHLNVGGDIKLINTDRNSRLIIFVEEEVLIGTNNKVGINLNGAPENLIIVTNQSTDIVVKNKLDFRGILYAPNSSISFQTHSNVEGAIVTHSLSVQNNTIIKPLDNDYTIPGNEATDGSSDIRINYDDSPWN</sequence>
<dbReference type="InterPro" id="IPR055729">
    <property type="entry name" value="DUF7305"/>
</dbReference>
<evidence type="ECO:0000313" key="4">
    <source>
        <dbReference type="EMBL" id="MBO1266030.1"/>
    </source>
</evidence>
<dbReference type="EMBL" id="JAFNJU010000011">
    <property type="protein sequence ID" value="MBO1266030.1"/>
    <property type="molecule type" value="Genomic_DNA"/>
</dbReference>
<reference evidence="4" key="1">
    <citation type="submission" date="2021-03" db="EMBL/GenBank/DDBJ databases">
        <title>Proteiniclasticum marinus sp. nov., isolated from tidal flat sediment.</title>
        <authorList>
            <person name="Namirimu T."/>
            <person name="Yang J.-A."/>
            <person name="Yang S.-H."/>
            <person name="Kim Y.-J."/>
            <person name="Kwon K.K."/>
        </authorList>
    </citation>
    <scope>NUCLEOTIDE SEQUENCE</scope>
    <source>
        <strain evidence="4">SCR006</strain>
    </source>
</reference>
<dbReference type="RefSeq" id="WP_207600552.1">
    <property type="nucleotide sequence ID" value="NZ_JAFNJU010000011.1"/>
</dbReference>
<dbReference type="AlphaFoldDB" id="A0A939HEE5"/>
<proteinExistence type="predicted"/>
<organism evidence="4 5">
    <name type="scientific">Proteiniclasticum aestuarii</name>
    <dbReference type="NCBI Taxonomy" id="2817862"/>
    <lineage>
        <taxon>Bacteria</taxon>
        <taxon>Bacillati</taxon>
        <taxon>Bacillota</taxon>
        <taxon>Clostridia</taxon>
        <taxon>Eubacteriales</taxon>
        <taxon>Clostridiaceae</taxon>
        <taxon>Proteiniclasticum</taxon>
    </lineage>
</organism>
<keyword evidence="5" id="KW-1185">Reference proteome</keyword>